<dbReference type="Pfam" id="PF23598">
    <property type="entry name" value="LRR_14"/>
    <property type="match status" value="2"/>
</dbReference>
<evidence type="ECO:0000256" key="2">
    <source>
        <dbReference type="ARBA" id="ARBA00022614"/>
    </source>
</evidence>
<dbReference type="InterPro" id="IPR042197">
    <property type="entry name" value="Apaf_helical"/>
</dbReference>
<keyword evidence="6" id="KW-0175">Coiled coil</keyword>
<dbReference type="PANTHER" id="PTHR23155:SF963">
    <property type="entry name" value="OS06G0287000 PROTEIN"/>
    <property type="match status" value="1"/>
</dbReference>
<dbReference type="GO" id="GO:0042742">
    <property type="term" value="P:defense response to bacterium"/>
    <property type="evidence" value="ECO:0007669"/>
    <property type="project" value="UniProtKB-ARBA"/>
</dbReference>
<dbReference type="Gene3D" id="1.20.5.4130">
    <property type="match status" value="1"/>
</dbReference>
<evidence type="ECO:0000256" key="4">
    <source>
        <dbReference type="ARBA" id="ARBA00022741"/>
    </source>
</evidence>
<keyword evidence="2" id="KW-0433">Leucine-rich repeat</keyword>
<evidence type="ECO:0000259" key="8">
    <source>
        <dbReference type="Pfam" id="PF00931"/>
    </source>
</evidence>
<reference evidence="12" key="1">
    <citation type="submission" date="2023-07" db="EMBL/GenBank/DDBJ databases">
        <title>A chromosome-level genome assembly of Lolium multiflorum.</title>
        <authorList>
            <person name="Chen Y."/>
            <person name="Copetti D."/>
            <person name="Kolliker R."/>
            <person name="Studer B."/>
        </authorList>
    </citation>
    <scope>NUCLEOTIDE SEQUENCE</scope>
    <source>
        <strain evidence="12">02402/16</strain>
        <tissue evidence="12">Leaf</tissue>
    </source>
</reference>
<evidence type="ECO:0000256" key="3">
    <source>
        <dbReference type="ARBA" id="ARBA00022737"/>
    </source>
</evidence>
<accession>A0AAD8VP04</accession>
<feature type="domain" description="Disease resistance protein winged helix" evidence="10">
    <location>
        <begin position="436"/>
        <end position="506"/>
    </location>
</feature>
<dbReference type="InterPro" id="IPR032675">
    <property type="entry name" value="LRR_dom_sf"/>
</dbReference>
<dbReference type="Pfam" id="PF00931">
    <property type="entry name" value="NB-ARC"/>
    <property type="match status" value="1"/>
</dbReference>
<dbReference type="InterPro" id="IPR027417">
    <property type="entry name" value="P-loop_NTPase"/>
</dbReference>
<keyword evidence="4" id="KW-0547">Nucleotide-binding</keyword>
<dbReference type="FunFam" id="1.10.10.10:FF:000322">
    <property type="entry name" value="Probable disease resistance protein At1g63360"/>
    <property type="match status" value="1"/>
</dbReference>
<dbReference type="Gene3D" id="3.80.10.10">
    <property type="entry name" value="Ribonuclease Inhibitor"/>
    <property type="match status" value="1"/>
</dbReference>
<protein>
    <submittedName>
        <fullName evidence="12">Uncharacterized protein</fullName>
    </submittedName>
</protein>
<feature type="domain" description="Disease resistance R13L4/SHOC-2-like LRR" evidence="11">
    <location>
        <begin position="710"/>
        <end position="961"/>
    </location>
</feature>
<dbReference type="Gene3D" id="1.10.8.430">
    <property type="entry name" value="Helical domain of apoptotic protease-activating factors"/>
    <property type="match status" value="1"/>
</dbReference>
<evidence type="ECO:0000259" key="11">
    <source>
        <dbReference type="Pfam" id="PF23598"/>
    </source>
</evidence>
<dbReference type="Proteomes" id="UP001231189">
    <property type="component" value="Unassembled WGS sequence"/>
</dbReference>
<sequence length="1036" mass="117749">MEMADTVLSMARSMVGGALSKAASAAADEMSLLMGVRKDIWFIKDELETMQAFLLAAEAMKEKDLLLKVWAKQVRDLSYNIEDCFGEFMVHVASQTLSRQLMKLKDRHRIAMQIRDLKSRVEEVSYRNTRYNLIDKNQVLARAIDERDSCMEDIRNQSGSNIDETELVGFSKPKEELIKLLDVHARNGLAQVVCVVGMGGLGKTTLTRKVYESTKNFSCCAWVTVSQSFVRMDLLKGMIKQLLGDQALKKQLEANVVREDSLAEYLRKELLEKRYFVVLDDLWNLDDWKWIKSIAFPSSNTKGSRIVVTTRDVGLARECTLESSRPLIYHHEPLETNYAIKLLLKKTGKSEEDMKNYQMKEIVSKIVKKSGCLPLAILTIGGMLATRVISEWQSIYDQIPSELESNQNLEAMRRMVTLSYHHLPSHLKSCFLYLSIFPEDYVIKRRRLVERWIAEGFVIARDGVRAEDVGNSYFKDLINRSMIQPSKMNIEGTVKSCQVHDIVRDVMILISRDENFACSTWDNLTGIGGDNFRHVAYQGSWCPNKGLDWNHVRSFTVFGERPMKPTPSMCSPDFKMLRVLDLCDAKFDITQKDINSIGMLRHLKYVSYKGLNCAKSYVYKLPRSVGKLQGLQTLDIRNSYVASLPTEITKLASLRSLRCSKRSIYRNLYKTYPLVWLGSTFCLPNMYTRHIFANNPLEITTFVHMAWTGRLSNSKGVRVPKGISNLKELEILEVVDVERTCRKAVKEFGELIKLRKLSVALGASQQKREILCASIEKLTSLRSLKIGVDYYFTRSGASLMCLHSISSIPPLLRTLKLDGGLGEMPGWVGDLLHLVKIELMHTNLTDGDDSLNILGALPKLMHLHLDWKSYVGEKLVFRAETFTNLRKLVIYFLEKLGELIFEVGTSPHLEKIEISHCKLESGITGIKHLPRLKEISLYYDGKVARLGALQREVDTHPNHPILRLRDDWTEHDLDAVVLQGSANVVQAEEATAAGESSHPQMPTGSDSDKTFNNPVMPRTLNDLEGILTRKEIFSEM</sequence>
<feature type="domain" description="Disease resistance R13L4/SHOC-2-like LRR" evidence="11">
    <location>
        <begin position="551"/>
        <end position="662"/>
    </location>
</feature>
<dbReference type="SUPFAM" id="SSF52058">
    <property type="entry name" value="L domain-like"/>
    <property type="match status" value="1"/>
</dbReference>
<dbReference type="AlphaFoldDB" id="A0AAD8VP04"/>
<dbReference type="GO" id="GO:0002758">
    <property type="term" value="P:innate immune response-activating signaling pathway"/>
    <property type="evidence" value="ECO:0007669"/>
    <property type="project" value="UniProtKB-ARBA"/>
</dbReference>
<dbReference type="Pfam" id="PF23559">
    <property type="entry name" value="WHD_DRP"/>
    <property type="match status" value="1"/>
</dbReference>
<dbReference type="InterPro" id="IPR036388">
    <property type="entry name" value="WH-like_DNA-bd_sf"/>
</dbReference>
<dbReference type="InterPro" id="IPR038005">
    <property type="entry name" value="RX-like_CC"/>
</dbReference>
<comment type="similarity">
    <text evidence="1">Belongs to the disease resistance NB-LRR family.</text>
</comment>
<keyword evidence="5" id="KW-0611">Plant defense</keyword>
<dbReference type="InterPro" id="IPR058922">
    <property type="entry name" value="WHD_DRP"/>
</dbReference>
<dbReference type="GO" id="GO:0043531">
    <property type="term" value="F:ADP binding"/>
    <property type="evidence" value="ECO:0007669"/>
    <property type="project" value="InterPro"/>
</dbReference>
<dbReference type="InterPro" id="IPR002182">
    <property type="entry name" value="NB-ARC"/>
</dbReference>
<dbReference type="Gene3D" id="3.40.50.300">
    <property type="entry name" value="P-loop containing nucleotide triphosphate hydrolases"/>
    <property type="match status" value="1"/>
</dbReference>
<dbReference type="PANTHER" id="PTHR23155">
    <property type="entry name" value="DISEASE RESISTANCE PROTEIN RP"/>
    <property type="match status" value="1"/>
</dbReference>
<name>A0AAD8VP04_LOLMU</name>
<organism evidence="12 13">
    <name type="scientific">Lolium multiflorum</name>
    <name type="common">Italian ryegrass</name>
    <name type="synonym">Lolium perenne subsp. multiflorum</name>
    <dbReference type="NCBI Taxonomy" id="4521"/>
    <lineage>
        <taxon>Eukaryota</taxon>
        <taxon>Viridiplantae</taxon>
        <taxon>Streptophyta</taxon>
        <taxon>Embryophyta</taxon>
        <taxon>Tracheophyta</taxon>
        <taxon>Spermatophyta</taxon>
        <taxon>Magnoliopsida</taxon>
        <taxon>Liliopsida</taxon>
        <taxon>Poales</taxon>
        <taxon>Poaceae</taxon>
        <taxon>BOP clade</taxon>
        <taxon>Pooideae</taxon>
        <taxon>Poodae</taxon>
        <taxon>Poeae</taxon>
        <taxon>Poeae Chloroplast Group 2 (Poeae type)</taxon>
        <taxon>Loliodinae</taxon>
        <taxon>Loliinae</taxon>
        <taxon>Lolium</taxon>
    </lineage>
</organism>
<feature type="domain" description="NB-ARC" evidence="8">
    <location>
        <begin position="174"/>
        <end position="349"/>
    </location>
</feature>
<dbReference type="Gene3D" id="1.10.10.10">
    <property type="entry name" value="Winged helix-like DNA-binding domain superfamily/Winged helix DNA-binding domain"/>
    <property type="match status" value="1"/>
</dbReference>
<evidence type="ECO:0000313" key="13">
    <source>
        <dbReference type="Proteomes" id="UP001231189"/>
    </source>
</evidence>
<evidence type="ECO:0000313" key="12">
    <source>
        <dbReference type="EMBL" id="KAK1613819.1"/>
    </source>
</evidence>
<comment type="caution">
    <text evidence="12">The sequence shown here is derived from an EMBL/GenBank/DDBJ whole genome shotgun (WGS) entry which is preliminary data.</text>
</comment>
<gene>
    <name evidence="12" type="ORF">QYE76_019336</name>
</gene>
<evidence type="ECO:0000256" key="6">
    <source>
        <dbReference type="ARBA" id="ARBA00023054"/>
    </source>
</evidence>
<feature type="region of interest" description="Disordered" evidence="7">
    <location>
        <begin position="989"/>
        <end position="1017"/>
    </location>
</feature>
<dbReference type="EMBL" id="JAUUTY010000006">
    <property type="protein sequence ID" value="KAK1613819.1"/>
    <property type="molecule type" value="Genomic_DNA"/>
</dbReference>
<dbReference type="CDD" id="cd14798">
    <property type="entry name" value="RX-CC_like"/>
    <property type="match status" value="1"/>
</dbReference>
<keyword evidence="13" id="KW-1185">Reference proteome</keyword>
<dbReference type="Pfam" id="PF18052">
    <property type="entry name" value="Rx_N"/>
    <property type="match status" value="1"/>
</dbReference>
<dbReference type="InterPro" id="IPR044974">
    <property type="entry name" value="Disease_R_plants"/>
</dbReference>
<dbReference type="PRINTS" id="PR00364">
    <property type="entry name" value="DISEASERSIST"/>
</dbReference>
<evidence type="ECO:0000256" key="1">
    <source>
        <dbReference type="ARBA" id="ARBA00008894"/>
    </source>
</evidence>
<dbReference type="GO" id="GO:0009626">
    <property type="term" value="P:plant-type hypersensitive response"/>
    <property type="evidence" value="ECO:0007669"/>
    <property type="project" value="UniProtKB-ARBA"/>
</dbReference>
<dbReference type="SUPFAM" id="SSF52540">
    <property type="entry name" value="P-loop containing nucleoside triphosphate hydrolases"/>
    <property type="match status" value="1"/>
</dbReference>
<evidence type="ECO:0000259" key="9">
    <source>
        <dbReference type="Pfam" id="PF18052"/>
    </source>
</evidence>
<keyword evidence="3" id="KW-0677">Repeat</keyword>
<evidence type="ECO:0000256" key="5">
    <source>
        <dbReference type="ARBA" id="ARBA00022821"/>
    </source>
</evidence>
<proteinExistence type="inferred from homology"/>
<evidence type="ECO:0000259" key="10">
    <source>
        <dbReference type="Pfam" id="PF23559"/>
    </source>
</evidence>
<dbReference type="InterPro" id="IPR055414">
    <property type="entry name" value="LRR_R13L4/SHOC2-like"/>
</dbReference>
<feature type="domain" description="Disease resistance N-terminal" evidence="9">
    <location>
        <begin position="15"/>
        <end position="101"/>
    </location>
</feature>
<dbReference type="InterPro" id="IPR041118">
    <property type="entry name" value="Rx_N"/>
</dbReference>
<feature type="compositionally biased region" description="Polar residues" evidence="7">
    <location>
        <begin position="997"/>
        <end position="1013"/>
    </location>
</feature>
<evidence type="ECO:0000256" key="7">
    <source>
        <dbReference type="SAM" id="MobiDB-lite"/>
    </source>
</evidence>